<evidence type="ECO:0000259" key="10">
    <source>
        <dbReference type="PROSITE" id="PS51371"/>
    </source>
</evidence>
<dbReference type="InterPro" id="IPR046342">
    <property type="entry name" value="CBS_dom_sf"/>
</dbReference>
<dbReference type="Gene3D" id="1.25.60.10">
    <property type="entry name" value="MgtE N-terminal domain-like"/>
    <property type="match status" value="1"/>
</dbReference>
<feature type="transmembrane region" description="Helical" evidence="9">
    <location>
        <begin position="392"/>
        <end position="418"/>
    </location>
</feature>
<dbReference type="NCBIfam" id="TIGR00400">
    <property type="entry name" value="mgtE"/>
    <property type="match status" value="1"/>
</dbReference>
<dbReference type="InterPro" id="IPR000644">
    <property type="entry name" value="CBS_dom"/>
</dbReference>
<dbReference type="PANTHER" id="PTHR43773">
    <property type="entry name" value="MAGNESIUM TRANSPORTER MGTE"/>
    <property type="match status" value="1"/>
</dbReference>
<feature type="transmembrane region" description="Helical" evidence="9">
    <location>
        <begin position="290"/>
        <end position="310"/>
    </location>
</feature>
<dbReference type="Proteomes" id="UP000647133">
    <property type="component" value="Unassembled WGS sequence"/>
</dbReference>
<evidence type="ECO:0000256" key="3">
    <source>
        <dbReference type="ARBA" id="ARBA00022448"/>
    </source>
</evidence>
<dbReference type="Pfam" id="PF01769">
    <property type="entry name" value="MgtE"/>
    <property type="match status" value="1"/>
</dbReference>
<dbReference type="Gene3D" id="1.10.357.20">
    <property type="entry name" value="SLC41 divalent cation transporters, integral membrane domain"/>
    <property type="match status" value="1"/>
</dbReference>
<dbReference type="PANTHER" id="PTHR43773:SF1">
    <property type="entry name" value="MAGNESIUM TRANSPORTER MGTE"/>
    <property type="match status" value="1"/>
</dbReference>
<evidence type="ECO:0000256" key="7">
    <source>
        <dbReference type="ARBA" id="ARBA00023136"/>
    </source>
</evidence>
<evidence type="ECO:0000256" key="2">
    <source>
        <dbReference type="ARBA" id="ARBA00009749"/>
    </source>
</evidence>
<comment type="caution">
    <text evidence="11">The sequence shown here is derived from an EMBL/GenBank/DDBJ whole genome shotgun (WGS) entry which is preliminary data.</text>
</comment>
<dbReference type="SUPFAM" id="SSF158791">
    <property type="entry name" value="MgtE N-terminal domain-like"/>
    <property type="match status" value="1"/>
</dbReference>
<dbReference type="EMBL" id="JACYTQ010000006">
    <property type="protein sequence ID" value="MBD8490326.1"/>
    <property type="molecule type" value="Genomic_DNA"/>
</dbReference>
<dbReference type="Pfam" id="PF03448">
    <property type="entry name" value="MgtE_N"/>
    <property type="match status" value="1"/>
</dbReference>
<keyword evidence="5 9" id="KW-0460">Magnesium</keyword>
<accession>A0ABR9APR3</accession>
<keyword evidence="6 9" id="KW-1133">Transmembrane helix</keyword>
<keyword evidence="12" id="KW-1185">Reference proteome</keyword>
<evidence type="ECO:0000256" key="5">
    <source>
        <dbReference type="ARBA" id="ARBA00022842"/>
    </source>
</evidence>
<keyword evidence="7 9" id="KW-0472">Membrane</keyword>
<feature type="domain" description="CBS" evidence="10">
    <location>
        <begin position="208"/>
        <end position="264"/>
    </location>
</feature>
<dbReference type="RefSeq" id="WP_192011200.1">
    <property type="nucleotide sequence ID" value="NZ_JACYTQ010000006.1"/>
</dbReference>
<feature type="transmembrane region" description="Helical" evidence="9">
    <location>
        <begin position="430"/>
        <end position="453"/>
    </location>
</feature>
<evidence type="ECO:0000313" key="11">
    <source>
        <dbReference type="EMBL" id="MBD8490326.1"/>
    </source>
</evidence>
<feature type="transmembrane region" description="Helical" evidence="9">
    <location>
        <begin position="363"/>
        <end position="386"/>
    </location>
</feature>
<evidence type="ECO:0000256" key="9">
    <source>
        <dbReference type="RuleBase" id="RU362011"/>
    </source>
</evidence>
<keyword evidence="8" id="KW-0129">CBS domain</keyword>
<comment type="subcellular location">
    <subcellularLocation>
        <location evidence="9">Cell membrane</location>
        <topology evidence="9">Multi-pass membrane protein</topology>
    </subcellularLocation>
    <subcellularLocation>
        <location evidence="1">Membrane</location>
        <topology evidence="1">Multi-pass membrane protein</topology>
    </subcellularLocation>
</comment>
<dbReference type="InterPro" id="IPR036739">
    <property type="entry name" value="SLC41_membr_dom_sf"/>
</dbReference>
<evidence type="ECO:0000256" key="8">
    <source>
        <dbReference type="PROSITE-ProRule" id="PRU00703"/>
    </source>
</evidence>
<evidence type="ECO:0000256" key="4">
    <source>
        <dbReference type="ARBA" id="ARBA00022692"/>
    </source>
</evidence>
<comment type="function">
    <text evidence="9">Acts as a magnesium transporter.</text>
</comment>
<evidence type="ECO:0000313" key="12">
    <source>
        <dbReference type="Proteomes" id="UP000647133"/>
    </source>
</evidence>
<evidence type="ECO:0000256" key="6">
    <source>
        <dbReference type="ARBA" id="ARBA00022989"/>
    </source>
</evidence>
<dbReference type="SMART" id="SM00116">
    <property type="entry name" value="CBS"/>
    <property type="match status" value="2"/>
</dbReference>
<protein>
    <recommendedName>
        <fullName evidence="9">Magnesium transporter MgtE</fullName>
    </recommendedName>
</protein>
<evidence type="ECO:0000256" key="1">
    <source>
        <dbReference type="ARBA" id="ARBA00004141"/>
    </source>
</evidence>
<gene>
    <name evidence="11" type="primary">mgtE</name>
    <name evidence="11" type="ORF">IFO69_16360</name>
</gene>
<dbReference type="PROSITE" id="PS51371">
    <property type="entry name" value="CBS"/>
    <property type="match status" value="1"/>
</dbReference>
<comment type="similarity">
    <text evidence="2 9">Belongs to the SLC41A transporter family.</text>
</comment>
<keyword evidence="9" id="KW-0479">Metal-binding</keyword>
<reference evidence="11 12" key="1">
    <citation type="submission" date="2020-09" db="EMBL/GenBank/DDBJ databases">
        <title>Echinicola sp. CAU 1574 isolated from sand of Sido Beach.</title>
        <authorList>
            <person name="Kim W."/>
        </authorList>
    </citation>
    <scope>NUCLEOTIDE SEQUENCE [LARGE SCALE GENOMIC DNA]</scope>
    <source>
        <strain evidence="11 12">CAU 1574</strain>
    </source>
</reference>
<dbReference type="InterPro" id="IPR006667">
    <property type="entry name" value="SLC41_membr_dom"/>
</dbReference>
<dbReference type="InterPro" id="IPR006669">
    <property type="entry name" value="MgtE_transporter"/>
</dbReference>
<name>A0ABR9APR3_9BACT</name>
<dbReference type="Gene3D" id="3.10.580.10">
    <property type="entry name" value="CBS-domain"/>
    <property type="match status" value="1"/>
</dbReference>
<organism evidence="11 12">
    <name type="scientific">Echinicola arenosa</name>
    <dbReference type="NCBI Taxonomy" id="2774144"/>
    <lineage>
        <taxon>Bacteria</taxon>
        <taxon>Pseudomonadati</taxon>
        <taxon>Bacteroidota</taxon>
        <taxon>Cytophagia</taxon>
        <taxon>Cytophagales</taxon>
        <taxon>Cyclobacteriaceae</taxon>
        <taxon>Echinicola</taxon>
    </lineage>
</organism>
<dbReference type="SUPFAM" id="SSF161093">
    <property type="entry name" value="MgtE membrane domain-like"/>
    <property type="match status" value="1"/>
</dbReference>
<dbReference type="SUPFAM" id="SSF54631">
    <property type="entry name" value="CBS-domain pair"/>
    <property type="match status" value="1"/>
</dbReference>
<keyword evidence="4 9" id="KW-0812">Transmembrane</keyword>
<dbReference type="InterPro" id="IPR038076">
    <property type="entry name" value="MgtE_N_sf"/>
</dbReference>
<dbReference type="SMART" id="SM00924">
    <property type="entry name" value="MgtE_N"/>
    <property type="match status" value="1"/>
</dbReference>
<keyword evidence="3 9" id="KW-0813">Transport</keyword>
<dbReference type="Pfam" id="PF00571">
    <property type="entry name" value="CBS"/>
    <property type="match status" value="1"/>
</dbReference>
<dbReference type="InterPro" id="IPR006668">
    <property type="entry name" value="Mg_transptr_MgtE_intracell_dom"/>
</dbReference>
<keyword evidence="9" id="KW-1003">Cell membrane</keyword>
<feature type="transmembrane region" description="Helical" evidence="9">
    <location>
        <begin position="322"/>
        <end position="343"/>
    </location>
</feature>
<comment type="subunit">
    <text evidence="9">Homodimer.</text>
</comment>
<sequence>MEKIREFELSKEYLESLKESVEAEDIAFIRDTMDGANEADVASLLDELDMEDALFVLRVLDKEFAADILIELDEEPQFKIVQEMDSPELASLLDRMESDDAVDILHQLVVKDREEVISFLQEKEKSGHILELLRYEEGSAGALMAKEFIKANLNWTVVQTIDEIRRQAENVEKIYSIYVVDNKESLIGRVALKKIILSSSDTKIKDIYEEDLISVPTYMDEEEIAEIMRKYDLEALPVVNAKNKLVGRITVDDVLDVIRDQAEEDMQAMTGISDDVEESDSVFRLSKARLPWLMIGIFGGLMGARIIGIFDEGLRQYVELASFIPLITATGGNVGIQSSSLVVQSLAAKSVFAESIGKRFAKVLLVAVLNGIVLALLVFGTVVFVYGNKVEFGIVVGLALFSVVLLASFMGTVTPIVLDKFGINPAMASGPFITTANDLLGLAVYFLVAMMLLKL</sequence>
<proteinExistence type="inferred from homology"/>
<dbReference type="CDD" id="cd04606">
    <property type="entry name" value="CBS_pair_Mg_transporter"/>
    <property type="match status" value="1"/>
</dbReference>